<dbReference type="Gene3D" id="2.130.10.10">
    <property type="entry name" value="YVTN repeat-like/Quinoprotein amine dehydrogenase"/>
    <property type="match status" value="3"/>
</dbReference>
<organism evidence="14 15">
    <name type="scientific">Moesziomyces aphidis</name>
    <name type="common">Pseudozyma aphidis</name>
    <dbReference type="NCBI Taxonomy" id="84754"/>
    <lineage>
        <taxon>Eukaryota</taxon>
        <taxon>Fungi</taxon>
        <taxon>Dikarya</taxon>
        <taxon>Basidiomycota</taxon>
        <taxon>Ustilaginomycotina</taxon>
        <taxon>Ustilaginomycetes</taxon>
        <taxon>Ustilaginales</taxon>
        <taxon>Ustilaginaceae</taxon>
        <taxon>Moesziomyces</taxon>
    </lineage>
</organism>
<dbReference type="Proteomes" id="UP000019462">
    <property type="component" value="Unassembled WGS sequence"/>
</dbReference>
<protein>
    <recommendedName>
        <fullName evidence="8">Pre-mRNA-splicing factor RSE1</fullName>
    </recommendedName>
    <alternativeName>
        <fullName evidence="10">Pre-mRNA-splicing factor rse1</fullName>
    </alternativeName>
</protein>
<feature type="domain" description="RSE1/DDB1/CPSF1 C-terminal" evidence="11">
    <location>
        <begin position="954"/>
        <end position="1273"/>
    </location>
</feature>
<dbReference type="GO" id="GO:0003676">
    <property type="term" value="F:nucleic acid binding"/>
    <property type="evidence" value="ECO:0007669"/>
    <property type="project" value="InterPro"/>
</dbReference>
<proteinExistence type="inferred from homology"/>
<dbReference type="InterPro" id="IPR058543">
    <property type="entry name" value="Beta-prop_RSE1/DDB1/CPSF1_2nd"/>
</dbReference>
<comment type="caution">
    <text evidence="14">The sequence shown here is derived from an EMBL/GenBank/DDBJ whole genome shotgun (WGS) entry which is preliminary data.</text>
</comment>
<dbReference type="Pfam" id="PF23726">
    <property type="entry name" value="Beta-prop_RSE1_2nd"/>
    <property type="match status" value="1"/>
</dbReference>
<dbReference type="FunFam" id="2.130.10.10:FF:000068">
    <property type="entry name" value="Pre-mRNA-splicing factor rse1, variant"/>
    <property type="match status" value="1"/>
</dbReference>
<keyword evidence="6" id="KW-0539">Nucleus</keyword>
<dbReference type="InterPro" id="IPR050358">
    <property type="entry name" value="RSE1/DDB1/CFT1"/>
</dbReference>
<evidence type="ECO:0000259" key="11">
    <source>
        <dbReference type="Pfam" id="PF03178"/>
    </source>
</evidence>
<accession>W3VR65</accession>
<dbReference type="InterPro" id="IPR018846">
    <property type="entry name" value="Beta-prop_RSE1/DDB1/CPSF1_1st"/>
</dbReference>
<dbReference type="Gene3D" id="1.10.150.910">
    <property type="match status" value="1"/>
</dbReference>
<keyword evidence="5" id="KW-0508">mRNA splicing</keyword>
<keyword evidence="4" id="KW-0747">Spliceosome</keyword>
<comment type="function">
    <text evidence="9">Involved in pre-mRNA splicing and cell cycle control.</text>
</comment>
<dbReference type="HOGENOM" id="CLU_003246_0_0_1"/>
<dbReference type="FunFam" id="2.130.10.10:FF:001143">
    <property type="entry name" value="Pre-mRNA-splicing factor rse-1, putative"/>
    <property type="match status" value="1"/>
</dbReference>
<evidence type="ECO:0000256" key="3">
    <source>
        <dbReference type="ARBA" id="ARBA00022664"/>
    </source>
</evidence>
<comment type="similarity">
    <text evidence="7">Belongs to the RSE1 family.</text>
</comment>
<evidence type="ECO:0000313" key="14">
    <source>
        <dbReference type="EMBL" id="ETS63975.1"/>
    </source>
</evidence>
<comment type="subunit">
    <text evidence="2">Associated with the spliceosome.</text>
</comment>
<dbReference type="EMBL" id="AWNI01000008">
    <property type="protein sequence ID" value="ETS63975.1"/>
    <property type="molecule type" value="Genomic_DNA"/>
</dbReference>
<comment type="subcellular location">
    <subcellularLocation>
        <location evidence="1">Nucleus</location>
    </subcellularLocation>
</comment>
<dbReference type="InterPro" id="IPR004871">
    <property type="entry name" value="RSE1/DDB1/CPSF1_C"/>
</dbReference>
<name>W3VR65_MOEAP</name>
<dbReference type="GO" id="GO:0008380">
    <property type="term" value="P:RNA splicing"/>
    <property type="evidence" value="ECO:0007669"/>
    <property type="project" value="UniProtKB-KW"/>
</dbReference>
<dbReference type="OrthoDB" id="436637at2759"/>
<evidence type="ECO:0000256" key="1">
    <source>
        <dbReference type="ARBA" id="ARBA00004123"/>
    </source>
</evidence>
<evidence type="ECO:0000259" key="13">
    <source>
        <dbReference type="Pfam" id="PF23726"/>
    </source>
</evidence>
<feature type="domain" description="RSE1/DDB1/CPSF1 second beta-propeller" evidence="13">
    <location>
        <begin position="551"/>
        <end position="871"/>
    </location>
</feature>
<evidence type="ECO:0000256" key="5">
    <source>
        <dbReference type="ARBA" id="ARBA00023187"/>
    </source>
</evidence>
<dbReference type="GO" id="GO:0005681">
    <property type="term" value="C:spliceosomal complex"/>
    <property type="evidence" value="ECO:0007669"/>
    <property type="project" value="UniProtKB-KW"/>
</dbReference>
<dbReference type="InterPro" id="IPR036322">
    <property type="entry name" value="WD40_repeat_dom_sf"/>
</dbReference>
<dbReference type="SUPFAM" id="SSF50978">
    <property type="entry name" value="WD40 repeat-like"/>
    <property type="match status" value="1"/>
</dbReference>
<gene>
    <name evidence="14" type="ORF">PaG_02309</name>
</gene>
<evidence type="ECO:0000256" key="2">
    <source>
        <dbReference type="ARBA" id="ARBA00011524"/>
    </source>
</evidence>
<dbReference type="Pfam" id="PF03178">
    <property type="entry name" value="CPSF_A"/>
    <property type="match status" value="1"/>
</dbReference>
<dbReference type="Pfam" id="PF10433">
    <property type="entry name" value="Beta-prop_RSE1_1st"/>
    <property type="match status" value="1"/>
</dbReference>
<dbReference type="PANTHER" id="PTHR10644">
    <property type="entry name" value="DNA REPAIR/RNA PROCESSING CPSF FAMILY"/>
    <property type="match status" value="1"/>
</dbReference>
<keyword evidence="3" id="KW-0507">mRNA processing</keyword>
<evidence type="ECO:0000259" key="12">
    <source>
        <dbReference type="Pfam" id="PF10433"/>
    </source>
</evidence>
<evidence type="ECO:0000256" key="7">
    <source>
        <dbReference type="ARBA" id="ARBA00038266"/>
    </source>
</evidence>
<keyword evidence="15" id="KW-1185">Reference proteome</keyword>
<feature type="domain" description="RSE1/DDB1/CPSF1 first beta-propeller" evidence="12">
    <location>
        <begin position="105"/>
        <end position="466"/>
    </location>
</feature>
<evidence type="ECO:0000256" key="10">
    <source>
        <dbReference type="ARBA" id="ARBA00068521"/>
    </source>
</evidence>
<dbReference type="InterPro" id="IPR015943">
    <property type="entry name" value="WD40/YVTN_repeat-like_dom_sf"/>
</dbReference>
<sequence>METLRPCQGFRRSFTSTSLVESVALSERASDRFWLPLLPSLVASQTPKDQIRAASVTSTHASQPRIPSFDPAGLATATVQRDTLSEATMDGMHLYNLTLQPSGSVHATAVGQFSGTRQQEIVVAKGSRLELLRPDTQTGKVEIIVSSDAFGVIRSLAAFRLTGGSKDYLIVGSDSGRIVILEYHPSSNSFDKVHQETFGRSGSRRIVPGQYLATDPKGRATMIGAMEKAKLVYILNRDAEANLTISSPLEAHRPNGIIHHIVGVDVGFENPLFACLEVDYSESDRDASGRAFEEAEKTLTYYELDLGLNHVVRRWAEPVDPRSNLLIQVPGGYNQNQEKWDGPSGVLVCSEDYITYKHQDQPEHRVPIPKRLNPIERPNERRGTLIVASVLHKMKNAFFFLVQTEDGDLFKVTMDHQDDEIRALRIKYFDTVPVASGLCILRSGFLFVASEFGPQLLYSFQKLGDDDELPEYISTDYDDYGAGRRRPQLPTFTPRPLDNLVQADEVPSLDPILDATPLNPLASDSPQIFAACGRGARSSFKMLRHGLEALEAVSSDLPGVPSAVWTTKITRRDEYDSYIILSFVNGTLVLSIGETIEEVSDSGLLTSSSTLAVQQLGEDALLQVHPHGIRHILVDKQINEWVTPSLPNGRQTTIVATCTNERQVVVALSSNELVYFELDMDGQLNEYQERKAMGAPVLTMSMPECPEGRQRTAYLAVGCGDSTVRIVSLEPSSTLASISIQALTAPASSICMAEMHDSTVDRHHATTFVNIGLQNGVLLRTVLDGVTGQLTDTRTRFLGSKAVRLVRTRVHGQTAVMALSTRTWLSFTYQSRVQFTPLIFDALDHAWSFSAELCPDGLIGIVGSTLRIFTIASLASKLKQDSVALSYTPRRMASHPDGQGLFYVAEADHRTLSPGAQRRRVESLDKELKPHQRGVLDLDPAEFGSIRAEAGNWASCVRVVDGVNAQTTHRIELDDNEAAFSIAVVPFASADKQLFVVVGSAVEVVMSPRSFKKAYLTTYRLGNGGRELEVVHKTEVDDVPLVLRAFQGRLLAGVGKALRIYELGKKKLLRKCENRSFPTAIVALDAQGSRIVVGDMQESVIFASYKPLENRLVTFADDIMPRYVTRCTMLDYDTVAAADKFGNVYVVRIDADTSRSVDEDVTGMTTMHEKPLLMGAAHKATLLVHYFVGDIITSLSRAVMVPGGREVLLYTGISGTIGALVPFVSKEDVDTMTTLEMQLRQQSDSLVGRDHLAYRSSYAPVKHVIDGDLCESFGLLPPAKQSAVAQELDRKPSEVNKKLAQLREGATGF</sequence>
<evidence type="ECO:0000256" key="6">
    <source>
        <dbReference type="ARBA" id="ARBA00023242"/>
    </source>
</evidence>
<evidence type="ECO:0000313" key="15">
    <source>
        <dbReference type="Proteomes" id="UP000019462"/>
    </source>
</evidence>
<dbReference type="GO" id="GO:0006397">
    <property type="term" value="P:mRNA processing"/>
    <property type="evidence" value="ECO:0007669"/>
    <property type="project" value="UniProtKB-KW"/>
</dbReference>
<evidence type="ECO:0000256" key="4">
    <source>
        <dbReference type="ARBA" id="ARBA00022728"/>
    </source>
</evidence>
<evidence type="ECO:0000256" key="9">
    <source>
        <dbReference type="ARBA" id="ARBA00055157"/>
    </source>
</evidence>
<reference evidence="14 15" key="1">
    <citation type="journal article" date="2014" name="Genome Announc.">
        <title>Genome sequence of the basidiomycetous fungus Pseudozyma aphidis DSM70725, an efficient producer of biosurfactant mannosylerythritol lipids.</title>
        <authorList>
            <person name="Lorenz S."/>
            <person name="Guenther M."/>
            <person name="Grumaz C."/>
            <person name="Rupp S."/>
            <person name="Zibek S."/>
            <person name="Sohn K."/>
        </authorList>
    </citation>
    <scope>NUCLEOTIDE SEQUENCE [LARGE SCALE GENOMIC DNA]</scope>
    <source>
        <strain evidence="15">ATCC 32657 / CBS 517.83 / DSM 70725 / JCM 10318 / NBRC 10182 / NRRL Y-7954 / St-0401</strain>
    </source>
</reference>
<evidence type="ECO:0000256" key="8">
    <source>
        <dbReference type="ARBA" id="ARBA00040134"/>
    </source>
</evidence>